<proteinExistence type="predicted"/>
<comment type="caution">
    <text evidence="2">The sequence shown here is derived from an EMBL/GenBank/DDBJ whole genome shotgun (WGS) entry which is preliminary data.</text>
</comment>
<dbReference type="EMBL" id="BAABME010014343">
    <property type="protein sequence ID" value="GAA0187088.1"/>
    <property type="molecule type" value="Genomic_DNA"/>
</dbReference>
<name>A0AAV3S168_LITER</name>
<accession>A0AAV3S168</accession>
<evidence type="ECO:0000313" key="2">
    <source>
        <dbReference type="EMBL" id="GAA0187088.1"/>
    </source>
</evidence>
<sequence>MTSDVDNIDYDEDTYKRLWGDFLSAPLPIRKRLFQNLGKGLYPSSADLKEPDIIKSKGRPKKSPIRDIHLNGSIPKKDTD</sequence>
<feature type="region of interest" description="Disordered" evidence="1">
    <location>
        <begin position="45"/>
        <end position="80"/>
    </location>
</feature>
<evidence type="ECO:0000313" key="3">
    <source>
        <dbReference type="Proteomes" id="UP001454036"/>
    </source>
</evidence>
<organism evidence="2 3">
    <name type="scientific">Lithospermum erythrorhizon</name>
    <name type="common">Purple gromwell</name>
    <name type="synonym">Lithospermum officinale var. erythrorhizon</name>
    <dbReference type="NCBI Taxonomy" id="34254"/>
    <lineage>
        <taxon>Eukaryota</taxon>
        <taxon>Viridiplantae</taxon>
        <taxon>Streptophyta</taxon>
        <taxon>Embryophyta</taxon>
        <taxon>Tracheophyta</taxon>
        <taxon>Spermatophyta</taxon>
        <taxon>Magnoliopsida</taxon>
        <taxon>eudicotyledons</taxon>
        <taxon>Gunneridae</taxon>
        <taxon>Pentapetalae</taxon>
        <taxon>asterids</taxon>
        <taxon>lamiids</taxon>
        <taxon>Boraginales</taxon>
        <taxon>Boraginaceae</taxon>
        <taxon>Boraginoideae</taxon>
        <taxon>Lithospermeae</taxon>
        <taxon>Lithospermum</taxon>
    </lineage>
</organism>
<feature type="compositionally biased region" description="Basic and acidic residues" evidence="1">
    <location>
        <begin position="64"/>
        <end position="80"/>
    </location>
</feature>
<dbReference type="Proteomes" id="UP001454036">
    <property type="component" value="Unassembled WGS sequence"/>
</dbReference>
<reference evidence="2 3" key="1">
    <citation type="submission" date="2024-01" db="EMBL/GenBank/DDBJ databases">
        <title>The complete chloroplast genome sequence of Lithospermum erythrorhizon: insights into the phylogenetic relationship among Boraginaceae species and the maternal lineages of purple gromwells.</title>
        <authorList>
            <person name="Okada T."/>
            <person name="Watanabe K."/>
        </authorList>
    </citation>
    <scope>NUCLEOTIDE SEQUENCE [LARGE SCALE GENOMIC DNA]</scope>
</reference>
<keyword evidence="3" id="KW-1185">Reference proteome</keyword>
<evidence type="ECO:0000256" key="1">
    <source>
        <dbReference type="SAM" id="MobiDB-lite"/>
    </source>
</evidence>
<protein>
    <submittedName>
        <fullName evidence="2">Uncharacterized protein</fullName>
    </submittedName>
</protein>
<gene>
    <name evidence="2" type="ORF">LIER_34376</name>
</gene>
<dbReference type="AlphaFoldDB" id="A0AAV3S168"/>